<organism evidence="1 2">
    <name type="scientific">Rozella allomycis (strain CSF55)</name>
    <dbReference type="NCBI Taxonomy" id="988480"/>
    <lineage>
        <taxon>Eukaryota</taxon>
        <taxon>Fungi</taxon>
        <taxon>Fungi incertae sedis</taxon>
        <taxon>Cryptomycota</taxon>
        <taxon>Cryptomycota incertae sedis</taxon>
        <taxon>Rozella</taxon>
    </lineage>
</organism>
<dbReference type="EMBL" id="ML005883">
    <property type="protein sequence ID" value="RKP17354.1"/>
    <property type="molecule type" value="Genomic_DNA"/>
</dbReference>
<sequence>MLKLVDEYVVESSFISSIIAPSIPQETGVHFVKNMSDKHRNDIPYTQAIHHPKNIETNPQNALNESWTSEAPLCCLTCLCPCYTHGAIEKLLDDSKPSPSINGILGCLAFCCQSTTLGDSISTRREKSQKFTGKKLKSLWQYLCCYPVAMTEEYIAVRNVKTLADKSSKC</sequence>
<protein>
    <submittedName>
        <fullName evidence="1">Uncharacterized protein</fullName>
    </submittedName>
</protein>
<gene>
    <name evidence="1" type="ORF">ROZALSC1DRAFT_24291</name>
</gene>
<proteinExistence type="predicted"/>
<accession>A0A4P9YDW8</accession>
<evidence type="ECO:0000313" key="2">
    <source>
        <dbReference type="Proteomes" id="UP000281549"/>
    </source>
</evidence>
<dbReference type="AlphaFoldDB" id="A0A4P9YDW8"/>
<reference evidence="2" key="1">
    <citation type="journal article" date="2018" name="Nat. Microbiol.">
        <title>Leveraging single-cell genomics to expand the fungal tree of life.</title>
        <authorList>
            <person name="Ahrendt S.R."/>
            <person name="Quandt C.A."/>
            <person name="Ciobanu D."/>
            <person name="Clum A."/>
            <person name="Salamov A."/>
            <person name="Andreopoulos B."/>
            <person name="Cheng J.F."/>
            <person name="Woyke T."/>
            <person name="Pelin A."/>
            <person name="Henrissat B."/>
            <person name="Reynolds N.K."/>
            <person name="Benny G.L."/>
            <person name="Smith M.E."/>
            <person name="James T.Y."/>
            <person name="Grigoriev I.V."/>
        </authorList>
    </citation>
    <scope>NUCLEOTIDE SEQUENCE [LARGE SCALE GENOMIC DNA]</scope>
    <source>
        <strain evidence="2">CSF55</strain>
    </source>
</reference>
<name>A0A4P9YDW8_ROZAC</name>
<evidence type="ECO:0000313" key="1">
    <source>
        <dbReference type="EMBL" id="RKP17354.1"/>
    </source>
</evidence>
<dbReference type="Proteomes" id="UP000281549">
    <property type="component" value="Unassembled WGS sequence"/>
</dbReference>